<evidence type="ECO:0000256" key="1">
    <source>
        <dbReference type="ARBA" id="ARBA00004651"/>
    </source>
</evidence>
<dbReference type="RefSeq" id="WP_006624655.1">
    <property type="nucleotide sequence ID" value="NZ_FO818640.1"/>
</dbReference>
<dbReference type="Pfam" id="PF00528">
    <property type="entry name" value="BPD_transp_1"/>
    <property type="match status" value="1"/>
</dbReference>
<feature type="transmembrane region" description="Helical" evidence="7">
    <location>
        <begin position="135"/>
        <end position="154"/>
    </location>
</feature>
<evidence type="ECO:0000256" key="6">
    <source>
        <dbReference type="ARBA" id="ARBA00023136"/>
    </source>
</evidence>
<dbReference type="SUPFAM" id="SSF161098">
    <property type="entry name" value="MetI-like"/>
    <property type="match status" value="1"/>
</dbReference>
<feature type="transmembrane region" description="Helical" evidence="7">
    <location>
        <begin position="374"/>
        <end position="392"/>
    </location>
</feature>
<keyword evidence="10" id="KW-1185">Reference proteome</keyword>
<feature type="transmembrane region" description="Helical" evidence="7">
    <location>
        <begin position="308"/>
        <end position="325"/>
    </location>
</feature>
<feature type="transmembrane region" description="Helical" evidence="7">
    <location>
        <begin position="195"/>
        <end position="222"/>
    </location>
</feature>
<sequence length="405" mass="45241">MTANPEPTLNRQAPSQSTDFPQWLRDNLFNTWYNGLVTIAIASFLLWMLVGFVSWARLVAQWEVIPANLHLFMVGRFPSDQYWRLWLLLGIVSILSGLTWGFLARRQTILFSQNIVIFLSVVAMLMALLPTAISYRIIAIALLFVFVFSSWGGRQIGSRKPLLGKWLPFSWFVLLIISLWLIGGGLGLRGVSTDLWGGLMLTLLMSVISILLCFPIGVLLALGRQSDLPVIRGLSIAYIEIIRGLPLITILFMGQILLPLFLPEGMRPDRILRAIVGLTMFSSAYLAENVRGGLQAIPRGQYEAAKALGLNPALTMVLIILPQALKISIPSIVGQFISLFQDTTLLAIVGLVELLGISRSILANPQFLGRYAEVYLFLGVLYWLFCYLMSLASRKLEKQLNTENR</sequence>
<dbReference type="GO" id="GO:0006865">
    <property type="term" value="P:amino acid transport"/>
    <property type="evidence" value="ECO:0007669"/>
    <property type="project" value="TreeGrafter"/>
</dbReference>
<evidence type="ECO:0000256" key="4">
    <source>
        <dbReference type="ARBA" id="ARBA00022692"/>
    </source>
</evidence>
<dbReference type="Gene3D" id="1.10.3720.10">
    <property type="entry name" value="MetI-like"/>
    <property type="match status" value="1"/>
</dbReference>
<dbReference type="InterPro" id="IPR010065">
    <property type="entry name" value="AA_ABC_transptr_permease_3TM"/>
</dbReference>
<name>A0A9P1KIQ4_9CYAN</name>
<keyword evidence="6 7" id="KW-0472">Membrane</keyword>
<dbReference type="InterPro" id="IPR043429">
    <property type="entry name" value="ArtM/GltK/GlnP/TcyL/YhdX-like"/>
</dbReference>
<comment type="subcellular location">
    <subcellularLocation>
        <location evidence="1 7">Cell membrane</location>
        <topology evidence="1 7">Multi-pass membrane protein</topology>
    </subcellularLocation>
</comment>
<evidence type="ECO:0000313" key="10">
    <source>
        <dbReference type="Proteomes" id="UP000032946"/>
    </source>
</evidence>
<dbReference type="Proteomes" id="UP000032946">
    <property type="component" value="Chromosome"/>
</dbReference>
<feature type="transmembrane region" description="Helical" evidence="7">
    <location>
        <begin position="270"/>
        <end position="287"/>
    </location>
</feature>
<dbReference type="PANTHER" id="PTHR30614">
    <property type="entry name" value="MEMBRANE COMPONENT OF AMINO ACID ABC TRANSPORTER"/>
    <property type="match status" value="1"/>
</dbReference>
<feature type="transmembrane region" description="Helical" evidence="7">
    <location>
        <begin position="166"/>
        <end position="183"/>
    </location>
</feature>
<evidence type="ECO:0000256" key="3">
    <source>
        <dbReference type="ARBA" id="ARBA00022475"/>
    </source>
</evidence>
<dbReference type="PROSITE" id="PS50928">
    <property type="entry name" value="ABC_TM1"/>
    <property type="match status" value="1"/>
</dbReference>
<evidence type="ECO:0000256" key="2">
    <source>
        <dbReference type="ARBA" id="ARBA00022448"/>
    </source>
</evidence>
<evidence type="ECO:0000256" key="5">
    <source>
        <dbReference type="ARBA" id="ARBA00022989"/>
    </source>
</evidence>
<organism evidence="9 10">
    <name type="scientific">Limnospira indica PCC 8005</name>
    <dbReference type="NCBI Taxonomy" id="376219"/>
    <lineage>
        <taxon>Bacteria</taxon>
        <taxon>Bacillati</taxon>
        <taxon>Cyanobacteriota</taxon>
        <taxon>Cyanophyceae</taxon>
        <taxon>Oscillatoriophycideae</taxon>
        <taxon>Oscillatoriales</taxon>
        <taxon>Sirenicapillariaceae</taxon>
        <taxon>Limnospira</taxon>
    </lineage>
</organism>
<evidence type="ECO:0000256" key="7">
    <source>
        <dbReference type="RuleBase" id="RU363032"/>
    </source>
</evidence>
<dbReference type="PANTHER" id="PTHR30614:SF41">
    <property type="entry name" value="INNER MEMBRANE AMINO-ACID ABC TRANSPORTER PERMEASE PROTEIN YHDY"/>
    <property type="match status" value="1"/>
</dbReference>
<comment type="similarity">
    <text evidence="7">Belongs to the binding-protein-dependent transport system permease family.</text>
</comment>
<protein>
    <submittedName>
        <fullName evidence="9">Polar amino acid ABC transporter inner membrane subunit</fullName>
    </submittedName>
</protein>
<dbReference type="EMBL" id="FO818640">
    <property type="protein sequence ID" value="CDM96255.1"/>
    <property type="molecule type" value="Genomic_DNA"/>
</dbReference>
<proteinExistence type="inferred from homology"/>
<dbReference type="GO" id="GO:0043190">
    <property type="term" value="C:ATP-binding cassette (ABC) transporter complex"/>
    <property type="evidence" value="ECO:0007669"/>
    <property type="project" value="InterPro"/>
</dbReference>
<feature type="transmembrane region" description="Helical" evidence="7">
    <location>
        <begin position="32"/>
        <end position="56"/>
    </location>
</feature>
<dbReference type="AlphaFoldDB" id="A0A9P1KIQ4"/>
<feature type="transmembrane region" description="Helical" evidence="7">
    <location>
        <begin position="83"/>
        <end position="103"/>
    </location>
</feature>
<gene>
    <name evidence="9" type="ORF">ARTHRO_40661</name>
</gene>
<evidence type="ECO:0000259" key="8">
    <source>
        <dbReference type="PROSITE" id="PS50928"/>
    </source>
</evidence>
<dbReference type="InterPro" id="IPR035906">
    <property type="entry name" value="MetI-like_sf"/>
</dbReference>
<reference evidence="9 10" key="1">
    <citation type="submission" date="2014-02" db="EMBL/GenBank/DDBJ databases">
        <authorList>
            <person name="Genoscope - CEA"/>
        </authorList>
    </citation>
    <scope>NUCLEOTIDE SEQUENCE [LARGE SCALE GENOMIC DNA]</scope>
    <source>
        <strain evidence="9 10">PCC 8005</strain>
    </source>
</reference>
<dbReference type="CDD" id="cd06261">
    <property type="entry name" value="TM_PBP2"/>
    <property type="match status" value="1"/>
</dbReference>
<keyword evidence="2 7" id="KW-0813">Transport</keyword>
<dbReference type="NCBIfam" id="TIGR01726">
    <property type="entry name" value="HEQRo_perm_3TM"/>
    <property type="match status" value="1"/>
</dbReference>
<dbReference type="GO" id="GO:0022857">
    <property type="term" value="F:transmembrane transporter activity"/>
    <property type="evidence" value="ECO:0007669"/>
    <property type="project" value="InterPro"/>
</dbReference>
<feature type="transmembrane region" description="Helical" evidence="7">
    <location>
        <begin position="110"/>
        <end position="129"/>
    </location>
</feature>
<keyword evidence="4 7" id="KW-0812">Transmembrane</keyword>
<keyword evidence="5 7" id="KW-1133">Transmembrane helix</keyword>
<dbReference type="InterPro" id="IPR000515">
    <property type="entry name" value="MetI-like"/>
</dbReference>
<feature type="transmembrane region" description="Helical" evidence="7">
    <location>
        <begin position="345"/>
        <end position="362"/>
    </location>
</feature>
<feature type="transmembrane region" description="Helical" evidence="7">
    <location>
        <begin position="234"/>
        <end position="258"/>
    </location>
</feature>
<accession>A0A9P1KIQ4</accession>
<keyword evidence="3" id="KW-1003">Cell membrane</keyword>
<feature type="domain" description="ABC transmembrane type-1" evidence="8">
    <location>
        <begin position="199"/>
        <end position="393"/>
    </location>
</feature>
<evidence type="ECO:0000313" key="9">
    <source>
        <dbReference type="EMBL" id="CDM96255.1"/>
    </source>
</evidence>